<proteinExistence type="predicted"/>
<keyword evidence="2" id="KW-1185">Reference proteome</keyword>
<evidence type="ECO:0000313" key="1">
    <source>
        <dbReference type="EMBL" id="RKP32372.1"/>
    </source>
</evidence>
<evidence type="ECO:0000313" key="2">
    <source>
        <dbReference type="Proteomes" id="UP000268321"/>
    </source>
</evidence>
<dbReference type="EMBL" id="ML004432">
    <property type="protein sequence ID" value="RKP32372.1"/>
    <property type="molecule type" value="Genomic_DNA"/>
</dbReference>
<dbReference type="OrthoDB" id="4081130at2759"/>
<organism evidence="1 2">
    <name type="scientific">Metschnikowia bicuspidata</name>
    <dbReference type="NCBI Taxonomy" id="27322"/>
    <lineage>
        <taxon>Eukaryota</taxon>
        <taxon>Fungi</taxon>
        <taxon>Dikarya</taxon>
        <taxon>Ascomycota</taxon>
        <taxon>Saccharomycotina</taxon>
        <taxon>Pichiomycetes</taxon>
        <taxon>Metschnikowiaceae</taxon>
        <taxon>Metschnikowia</taxon>
    </lineage>
</organism>
<accession>A0A4P9ZIS1</accession>
<dbReference type="AlphaFoldDB" id="A0A4P9ZIS1"/>
<protein>
    <recommendedName>
        <fullName evidence="3">Found in mitochondria protein 39</fullName>
    </recommendedName>
</protein>
<evidence type="ECO:0008006" key="3">
    <source>
        <dbReference type="Google" id="ProtNLM"/>
    </source>
</evidence>
<gene>
    <name evidence="1" type="ORF">METBISCDRAFT_25875</name>
</gene>
<dbReference type="Proteomes" id="UP000268321">
    <property type="component" value="Unassembled WGS sequence"/>
</dbReference>
<sequence>MKSPFIPGLSPAVLMSARMYSRRTPLGKKKSHRIRSLFFMLAASWGLLLFVTSRVNRKAPKTTFTHREYEAYEMESGLKRRLKLITREQREKYKFYAVPYCSDVGKCQEALEKALGSDLPQKIINPTDLITKELEEEGKYSYLLEQIKSTSRQLPPGLLTALVKQEVQLFTNTSNAQFDTNIFLMNYPQTTEEAIKFENDIADFEACLVTPEDFDKNLVKADDEIQRTIKNVYGYFEILDKFKKTGKGKLE</sequence>
<reference evidence="2" key="1">
    <citation type="journal article" date="2018" name="Nat. Microbiol.">
        <title>Leveraging single-cell genomics to expand the fungal tree of life.</title>
        <authorList>
            <person name="Ahrendt S.R."/>
            <person name="Quandt C.A."/>
            <person name="Ciobanu D."/>
            <person name="Clum A."/>
            <person name="Salamov A."/>
            <person name="Andreopoulos B."/>
            <person name="Cheng J.F."/>
            <person name="Woyke T."/>
            <person name="Pelin A."/>
            <person name="Henrissat B."/>
            <person name="Reynolds N.K."/>
            <person name="Benny G.L."/>
            <person name="Smith M.E."/>
            <person name="James T.Y."/>
            <person name="Grigoriev I.V."/>
        </authorList>
    </citation>
    <scope>NUCLEOTIDE SEQUENCE [LARGE SCALE GENOMIC DNA]</scope>
    <source>
        <strain evidence="2">Baker2002</strain>
    </source>
</reference>
<name>A0A4P9ZIS1_9ASCO</name>